<evidence type="ECO:0000256" key="8">
    <source>
        <dbReference type="ARBA" id="ARBA00012016"/>
    </source>
</evidence>
<reference evidence="20 21" key="1">
    <citation type="submission" date="2024-01" db="EMBL/GenBank/DDBJ databases">
        <title>Genomic insights into the taxonomy and metabolism of the cyanobacterium Pannus brasiliensis CCIBt3594.</title>
        <authorList>
            <person name="Machado M."/>
            <person name="Botero N.B."/>
            <person name="Andreote A.P.D."/>
            <person name="Feitosa A.M.T."/>
            <person name="Popin R."/>
            <person name="Sivonen K."/>
            <person name="Fiore M.F."/>
        </authorList>
    </citation>
    <scope>NUCLEOTIDE SEQUENCE [LARGE SCALE GENOMIC DNA]</scope>
    <source>
        <strain evidence="20 21">CCIBt3594</strain>
    </source>
</reference>
<dbReference type="Proteomes" id="UP001328733">
    <property type="component" value="Unassembled WGS sequence"/>
</dbReference>
<proteinExistence type="inferred from homology"/>
<comment type="pathway">
    <text evidence="6">Cofactor biosynthesis; adenosylcobalamin biosynthesis; adenosylcobalamin from cob(II)yrinate a,c-diamide: step 5/7.</text>
</comment>
<dbReference type="GO" id="GO:0005525">
    <property type="term" value="F:GTP binding"/>
    <property type="evidence" value="ECO:0007669"/>
    <property type="project" value="UniProtKB-KW"/>
</dbReference>
<dbReference type="GO" id="GO:0009236">
    <property type="term" value="P:cobalamin biosynthetic process"/>
    <property type="evidence" value="ECO:0007669"/>
    <property type="project" value="UniProtKB-KW"/>
</dbReference>
<comment type="catalytic activity">
    <reaction evidence="1">
        <text>adenosylcob(III)inamide + ATP = adenosylcob(III)inamide phosphate + ADP + H(+)</text>
        <dbReference type="Rhea" id="RHEA:15769"/>
        <dbReference type="ChEBI" id="CHEBI:2480"/>
        <dbReference type="ChEBI" id="CHEBI:15378"/>
        <dbReference type="ChEBI" id="CHEBI:30616"/>
        <dbReference type="ChEBI" id="CHEBI:58502"/>
        <dbReference type="ChEBI" id="CHEBI:456216"/>
        <dbReference type="EC" id="2.7.1.156"/>
    </reaction>
</comment>
<dbReference type="PANTHER" id="PTHR34848">
    <property type="match status" value="1"/>
</dbReference>
<dbReference type="SUPFAM" id="SSF52540">
    <property type="entry name" value="P-loop containing nucleoside triphosphate hydrolases"/>
    <property type="match status" value="1"/>
</dbReference>
<feature type="binding site" evidence="19">
    <location>
        <position position="88"/>
    </location>
    <ligand>
        <name>GTP</name>
        <dbReference type="ChEBI" id="CHEBI:37565"/>
    </ligand>
</feature>
<dbReference type="InterPro" id="IPR003203">
    <property type="entry name" value="CobU/CobP"/>
</dbReference>
<keyword evidence="12 19" id="KW-0547">Nucleotide-binding</keyword>
<dbReference type="NCBIfam" id="NF004469">
    <property type="entry name" value="PRK05800.1"/>
    <property type="match status" value="1"/>
</dbReference>
<feature type="binding site" evidence="19">
    <location>
        <begin position="56"/>
        <end position="59"/>
    </location>
    <ligand>
        <name>GTP</name>
        <dbReference type="ChEBI" id="CHEBI:37565"/>
    </ligand>
</feature>
<keyword evidence="21" id="KW-1185">Reference proteome</keyword>
<comment type="catalytic activity">
    <reaction evidence="2">
        <text>adenosylcob(III)inamide phosphate + GTP + H(+) = adenosylcob(III)inamide-GDP + diphosphate</text>
        <dbReference type="Rhea" id="RHEA:22712"/>
        <dbReference type="ChEBI" id="CHEBI:15378"/>
        <dbReference type="ChEBI" id="CHEBI:33019"/>
        <dbReference type="ChEBI" id="CHEBI:37565"/>
        <dbReference type="ChEBI" id="CHEBI:58502"/>
        <dbReference type="ChEBI" id="CHEBI:60487"/>
        <dbReference type="EC" id="2.7.7.62"/>
    </reaction>
</comment>
<evidence type="ECO:0000256" key="16">
    <source>
        <dbReference type="ARBA" id="ARBA00029570"/>
    </source>
</evidence>
<evidence type="ECO:0000256" key="15">
    <source>
        <dbReference type="ARBA" id="ARBA00023134"/>
    </source>
</evidence>
<evidence type="ECO:0000256" key="5">
    <source>
        <dbReference type="ARBA" id="ARBA00004692"/>
    </source>
</evidence>
<dbReference type="PANTHER" id="PTHR34848:SF1">
    <property type="entry name" value="BIFUNCTIONAL ADENOSYLCOBALAMIN BIOSYNTHESIS PROTEIN COBU"/>
    <property type="match status" value="1"/>
</dbReference>
<feature type="binding site" evidence="19">
    <location>
        <begin position="37"/>
        <end position="39"/>
    </location>
    <ligand>
        <name>GTP</name>
        <dbReference type="ChEBI" id="CHEBI:37565"/>
    </ligand>
</feature>
<comment type="catalytic activity">
    <reaction evidence="3">
        <text>adenosylcob(III)inamide + GTP = adenosylcob(III)inamide phosphate + GDP + H(+)</text>
        <dbReference type="Rhea" id="RHEA:15765"/>
        <dbReference type="ChEBI" id="CHEBI:2480"/>
        <dbReference type="ChEBI" id="CHEBI:15378"/>
        <dbReference type="ChEBI" id="CHEBI:37565"/>
        <dbReference type="ChEBI" id="CHEBI:58189"/>
        <dbReference type="ChEBI" id="CHEBI:58502"/>
        <dbReference type="EC" id="2.7.1.156"/>
    </reaction>
</comment>
<dbReference type="Gene3D" id="3.40.50.300">
    <property type="entry name" value="P-loop containing nucleotide triphosphate hydrolases"/>
    <property type="match status" value="1"/>
</dbReference>
<evidence type="ECO:0000256" key="2">
    <source>
        <dbReference type="ARBA" id="ARBA00000711"/>
    </source>
</evidence>
<dbReference type="InterPro" id="IPR027417">
    <property type="entry name" value="P-loop_NTPase"/>
</dbReference>
<evidence type="ECO:0000313" key="21">
    <source>
        <dbReference type="Proteomes" id="UP001328733"/>
    </source>
</evidence>
<keyword evidence="11 20" id="KW-0808">Transferase</keyword>
<evidence type="ECO:0000256" key="9">
    <source>
        <dbReference type="ARBA" id="ARBA00012523"/>
    </source>
</evidence>
<evidence type="ECO:0000256" key="1">
    <source>
        <dbReference type="ARBA" id="ARBA00000312"/>
    </source>
</evidence>
<dbReference type="EC" id="2.7.7.62" evidence="9"/>
<evidence type="ECO:0000256" key="11">
    <source>
        <dbReference type="ARBA" id="ARBA00022679"/>
    </source>
</evidence>
<keyword evidence="20" id="KW-0548">Nucleotidyltransferase</keyword>
<evidence type="ECO:0000313" key="20">
    <source>
        <dbReference type="EMBL" id="MEG3435706.1"/>
    </source>
</evidence>
<dbReference type="Pfam" id="PF02283">
    <property type="entry name" value="CobU"/>
    <property type="match status" value="1"/>
</dbReference>
<comment type="function">
    <text evidence="4">Catalyzes ATP-dependent phosphorylation of adenosylcobinamide and addition of GMP to adenosylcobinamide phosphate.</text>
</comment>
<protein>
    <recommendedName>
        <fullName evidence="16">Adenosylcobinamide kinase</fullName>
        <ecNumber evidence="8">2.7.1.156</ecNumber>
        <ecNumber evidence="9">2.7.7.62</ecNumber>
    </recommendedName>
    <alternativeName>
        <fullName evidence="17">Adenosylcobinamide-phosphate guanylyltransferase</fullName>
    </alternativeName>
</protein>
<evidence type="ECO:0000256" key="4">
    <source>
        <dbReference type="ARBA" id="ARBA00003889"/>
    </source>
</evidence>
<organism evidence="20 21">
    <name type="scientific">Pannus brasiliensis CCIBt3594</name>
    <dbReference type="NCBI Taxonomy" id="1427578"/>
    <lineage>
        <taxon>Bacteria</taxon>
        <taxon>Bacillati</taxon>
        <taxon>Cyanobacteriota</taxon>
        <taxon>Cyanophyceae</taxon>
        <taxon>Oscillatoriophycideae</taxon>
        <taxon>Chroococcales</taxon>
        <taxon>Microcystaceae</taxon>
        <taxon>Pannus</taxon>
    </lineage>
</organism>
<dbReference type="EC" id="2.7.1.156" evidence="8"/>
<feature type="active site" description="GMP-histidine intermediate" evidence="18">
    <location>
        <position position="55"/>
    </location>
</feature>
<comment type="pathway">
    <text evidence="5">Cofactor biosynthesis; adenosylcobalamin biosynthesis; adenosylcobalamin from cob(II)yrinate a,c-diamide: step 6/7.</text>
</comment>
<dbReference type="GO" id="GO:0005524">
    <property type="term" value="F:ATP binding"/>
    <property type="evidence" value="ECO:0007669"/>
    <property type="project" value="UniProtKB-KW"/>
</dbReference>
<name>A0AAW9QQ42_9CHRO</name>
<dbReference type="RefSeq" id="WP_332863151.1">
    <property type="nucleotide sequence ID" value="NZ_JBAFSM010000001.1"/>
</dbReference>
<evidence type="ECO:0000256" key="10">
    <source>
        <dbReference type="ARBA" id="ARBA00022573"/>
    </source>
</evidence>
<feature type="binding site" evidence="19">
    <location>
        <position position="67"/>
    </location>
    <ligand>
        <name>GTP</name>
        <dbReference type="ChEBI" id="CHEBI:37565"/>
    </ligand>
</feature>
<evidence type="ECO:0000256" key="18">
    <source>
        <dbReference type="PIRSR" id="PIRSR006135-1"/>
    </source>
</evidence>
<dbReference type="PIRSF" id="PIRSF006135">
    <property type="entry name" value="CobU"/>
    <property type="match status" value="1"/>
</dbReference>
<evidence type="ECO:0000256" key="3">
    <source>
        <dbReference type="ARBA" id="ARBA00001522"/>
    </source>
</evidence>
<keyword evidence="14" id="KW-0067">ATP-binding</keyword>
<dbReference type="GO" id="GO:0008820">
    <property type="term" value="F:cobinamide phosphate guanylyltransferase activity"/>
    <property type="evidence" value="ECO:0007669"/>
    <property type="project" value="UniProtKB-EC"/>
</dbReference>
<evidence type="ECO:0000256" key="14">
    <source>
        <dbReference type="ARBA" id="ARBA00022840"/>
    </source>
</evidence>
<dbReference type="EMBL" id="JBAFSM010000001">
    <property type="protein sequence ID" value="MEG3435706.1"/>
    <property type="molecule type" value="Genomic_DNA"/>
</dbReference>
<comment type="caution">
    <text evidence="20">The sequence shown here is derived from an EMBL/GenBank/DDBJ whole genome shotgun (WGS) entry which is preliminary data.</text>
</comment>
<keyword evidence="10" id="KW-0169">Cobalamin biosynthesis</keyword>
<comment type="similarity">
    <text evidence="7">Belongs to the CobU/CobP family.</text>
</comment>
<evidence type="ECO:0000256" key="7">
    <source>
        <dbReference type="ARBA" id="ARBA00007490"/>
    </source>
</evidence>
<evidence type="ECO:0000256" key="17">
    <source>
        <dbReference type="ARBA" id="ARBA00030571"/>
    </source>
</evidence>
<gene>
    <name evidence="20" type="primary">cobU</name>
    <name evidence="20" type="ORF">V0288_01115</name>
</gene>
<evidence type="ECO:0000256" key="12">
    <source>
        <dbReference type="ARBA" id="ARBA00022741"/>
    </source>
</evidence>
<keyword evidence="13 20" id="KW-0418">Kinase</keyword>
<dbReference type="GO" id="GO:0043752">
    <property type="term" value="F:adenosylcobinamide kinase activity"/>
    <property type="evidence" value="ECO:0007669"/>
    <property type="project" value="UniProtKB-EC"/>
</dbReference>
<accession>A0AAW9QQ42</accession>
<dbReference type="CDD" id="cd00544">
    <property type="entry name" value="CobU"/>
    <property type="match status" value="1"/>
</dbReference>
<evidence type="ECO:0000256" key="19">
    <source>
        <dbReference type="PIRSR" id="PIRSR006135-2"/>
    </source>
</evidence>
<dbReference type="AlphaFoldDB" id="A0AAW9QQ42"/>
<feature type="binding site" evidence="19">
    <location>
        <begin position="12"/>
        <end position="19"/>
    </location>
    <ligand>
        <name>GTP</name>
        <dbReference type="ChEBI" id="CHEBI:37565"/>
    </ligand>
</feature>
<keyword evidence="15 19" id="KW-0342">GTP-binding</keyword>
<evidence type="ECO:0000256" key="13">
    <source>
        <dbReference type="ARBA" id="ARBA00022777"/>
    </source>
</evidence>
<evidence type="ECO:0000256" key="6">
    <source>
        <dbReference type="ARBA" id="ARBA00005159"/>
    </source>
</evidence>
<sequence>MSDDRRIILVTGAARSGKSQWAETLAGRSGKPVIYIATSRLDSNDPEWLDRVREHRQRRPPRWTTLEIPLELSASIETAESPSCLLIDSLGTWVANGLEMDGKEWGDRVTDFLASLQRSAADILLVAEETGWGVVPAYPIGRLFRDRLGSLTRRVGSIADTVYLVTGGHALDLTKLGQRLED</sequence>